<keyword evidence="4 7" id="KW-0067">ATP-binding</keyword>
<dbReference type="InterPro" id="IPR003439">
    <property type="entry name" value="ABC_transporter-like_ATP-bd"/>
</dbReference>
<keyword evidence="3" id="KW-0547">Nucleotide-binding</keyword>
<dbReference type="PANTHER" id="PTHR42711">
    <property type="entry name" value="ABC TRANSPORTER ATP-BINDING PROTEIN"/>
    <property type="match status" value="1"/>
</dbReference>
<dbReference type="Gene3D" id="3.40.50.300">
    <property type="entry name" value="P-loop containing nucleotide triphosphate hydrolases"/>
    <property type="match status" value="1"/>
</dbReference>
<dbReference type="Pfam" id="PF00005">
    <property type="entry name" value="ABC_tran"/>
    <property type="match status" value="1"/>
</dbReference>
<dbReference type="STRING" id="1210090.GCA_001613185_02953"/>
<evidence type="ECO:0000256" key="3">
    <source>
        <dbReference type="ARBA" id="ARBA00022741"/>
    </source>
</evidence>
<evidence type="ECO:0000256" key="4">
    <source>
        <dbReference type="ARBA" id="ARBA00022840"/>
    </source>
</evidence>
<comment type="subcellular location">
    <subcellularLocation>
        <location evidence="1">Cell membrane</location>
        <topology evidence="1">Peripheral membrane protein</topology>
    </subcellularLocation>
</comment>
<dbReference type="PROSITE" id="PS00211">
    <property type="entry name" value="ABC_TRANSPORTER_1"/>
    <property type="match status" value="1"/>
</dbReference>
<organism evidence="7 8">
    <name type="scientific">Nocardia puris</name>
    <dbReference type="NCBI Taxonomy" id="208602"/>
    <lineage>
        <taxon>Bacteria</taxon>
        <taxon>Bacillati</taxon>
        <taxon>Actinomycetota</taxon>
        <taxon>Actinomycetes</taxon>
        <taxon>Mycobacteriales</taxon>
        <taxon>Nocardiaceae</taxon>
        <taxon>Nocardia</taxon>
    </lineage>
</organism>
<protein>
    <submittedName>
        <fullName evidence="7">ABC-2 type transport system ATP-binding protein</fullName>
    </submittedName>
</protein>
<sequence>MFEVEGVTKRLGETVANDEVCLTVGEGEFFGLLGSNGAGKSTLVKLMLGLLEPDAGCVRYRGVDVLERRARVVESVGYMPQSAFALNSLTVAEALLYTAKIKGLGRAAARADRDRIVDTLDLGALTGRSAQRLSGGQRRLLQLGVALTADPPVLVLDEPTNEMDPIRRREVWELLWRLNRTEGKTIIMVTHSPAEAERVLNKVAIFDSGRLVRLGSPAGLRAETGSRLRLRVGTDELATGVESLRNAVEPWCTDLTLTYDALLAHTEPGAVEAVARVLDELGVHDYTIGPVGLEDIYITALSGDGEGRR</sequence>
<feature type="domain" description="ABC transporter" evidence="6">
    <location>
        <begin position="2"/>
        <end position="233"/>
    </location>
</feature>
<dbReference type="PANTHER" id="PTHR42711:SF19">
    <property type="entry name" value="DOXORUBICIN RESISTANCE ATP-BINDING PROTEIN DRRA"/>
    <property type="match status" value="1"/>
</dbReference>
<accession>A0A366E3B3</accession>
<dbReference type="SUPFAM" id="SSF52540">
    <property type="entry name" value="P-loop containing nucleoside triphosphate hydrolases"/>
    <property type="match status" value="1"/>
</dbReference>
<dbReference type="InterPro" id="IPR050763">
    <property type="entry name" value="ABC_transporter_ATP-binding"/>
</dbReference>
<dbReference type="Proteomes" id="UP000252586">
    <property type="component" value="Unassembled WGS sequence"/>
</dbReference>
<keyword evidence="8" id="KW-1185">Reference proteome</keyword>
<dbReference type="InterPro" id="IPR003593">
    <property type="entry name" value="AAA+_ATPase"/>
</dbReference>
<evidence type="ECO:0000256" key="1">
    <source>
        <dbReference type="ARBA" id="ARBA00004202"/>
    </source>
</evidence>
<dbReference type="EMBL" id="QNRE01000001">
    <property type="protein sequence ID" value="RBO96797.1"/>
    <property type="molecule type" value="Genomic_DNA"/>
</dbReference>
<evidence type="ECO:0000259" key="6">
    <source>
        <dbReference type="PROSITE" id="PS50893"/>
    </source>
</evidence>
<comment type="caution">
    <text evidence="7">The sequence shown here is derived from an EMBL/GenBank/DDBJ whole genome shotgun (WGS) entry which is preliminary data.</text>
</comment>
<name>A0A366E3B3_9NOCA</name>
<reference evidence="7 8" key="1">
    <citation type="submission" date="2018-06" db="EMBL/GenBank/DDBJ databases">
        <title>Genomic Encyclopedia of Type Strains, Phase IV (KMG-IV): sequencing the most valuable type-strain genomes for metagenomic binning, comparative biology and taxonomic classification.</title>
        <authorList>
            <person name="Goeker M."/>
        </authorList>
    </citation>
    <scope>NUCLEOTIDE SEQUENCE [LARGE SCALE GENOMIC DNA]</scope>
    <source>
        <strain evidence="7 8">DSM 44599</strain>
    </source>
</reference>
<dbReference type="InterPro" id="IPR027417">
    <property type="entry name" value="P-loop_NTPase"/>
</dbReference>
<keyword evidence="5" id="KW-0046">Antibiotic resistance</keyword>
<dbReference type="SMART" id="SM00382">
    <property type="entry name" value="AAA"/>
    <property type="match status" value="1"/>
</dbReference>
<dbReference type="GO" id="GO:0005886">
    <property type="term" value="C:plasma membrane"/>
    <property type="evidence" value="ECO:0007669"/>
    <property type="project" value="UniProtKB-SubCell"/>
</dbReference>
<dbReference type="AlphaFoldDB" id="A0A366E3B3"/>
<dbReference type="GO" id="GO:0046677">
    <property type="term" value="P:response to antibiotic"/>
    <property type="evidence" value="ECO:0007669"/>
    <property type="project" value="UniProtKB-KW"/>
</dbReference>
<evidence type="ECO:0000256" key="5">
    <source>
        <dbReference type="ARBA" id="ARBA00023251"/>
    </source>
</evidence>
<dbReference type="InterPro" id="IPR017871">
    <property type="entry name" value="ABC_transporter-like_CS"/>
</dbReference>
<proteinExistence type="predicted"/>
<dbReference type="GO" id="GO:0016887">
    <property type="term" value="F:ATP hydrolysis activity"/>
    <property type="evidence" value="ECO:0007669"/>
    <property type="project" value="InterPro"/>
</dbReference>
<dbReference type="GO" id="GO:0005524">
    <property type="term" value="F:ATP binding"/>
    <property type="evidence" value="ECO:0007669"/>
    <property type="project" value="UniProtKB-KW"/>
</dbReference>
<keyword evidence="2" id="KW-0813">Transport</keyword>
<gene>
    <name evidence="7" type="ORF">DFR74_101814</name>
</gene>
<dbReference type="PROSITE" id="PS50893">
    <property type="entry name" value="ABC_TRANSPORTER_2"/>
    <property type="match status" value="1"/>
</dbReference>
<evidence type="ECO:0000256" key="2">
    <source>
        <dbReference type="ARBA" id="ARBA00022448"/>
    </source>
</evidence>
<evidence type="ECO:0000313" key="7">
    <source>
        <dbReference type="EMBL" id="RBO96797.1"/>
    </source>
</evidence>
<evidence type="ECO:0000313" key="8">
    <source>
        <dbReference type="Proteomes" id="UP000252586"/>
    </source>
</evidence>